<evidence type="ECO:0000256" key="7">
    <source>
        <dbReference type="ARBA" id="ARBA00023012"/>
    </source>
</evidence>
<evidence type="ECO:0000256" key="5">
    <source>
        <dbReference type="ARBA" id="ARBA00022777"/>
    </source>
</evidence>
<keyword evidence="8" id="KW-1133">Transmembrane helix</keyword>
<dbReference type="Pfam" id="PF00990">
    <property type="entry name" value="GGDEF"/>
    <property type="match status" value="1"/>
</dbReference>
<keyword evidence="8" id="KW-0812">Transmembrane</keyword>
<keyword evidence="3 10" id="KW-0808">Transferase</keyword>
<feature type="transmembrane region" description="Helical" evidence="8">
    <location>
        <begin position="21"/>
        <end position="43"/>
    </location>
</feature>
<dbReference type="NCBIfam" id="TIGR00254">
    <property type="entry name" value="GGDEF"/>
    <property type="match status" value="1"/>
</dbReference>
<dbReference type="Proteomes" id="UP001166251">
    <property type="component" value="Unassembled WGS sequence"/>
</dbReference>
<dbReference type="InterPro" id="IPR000014">
    <property type="entry name" value="PAS"/>
</dbReference>
<dbReference type="PANTHER" id="PTHR46663">
    <property type="entry name" value="DIGUANYLATE CYCLASE DGCT-RELATED"/>
    <property type="match status" value="1"/>
</dbReference>
<evidence type="ECO:0000313" key="10">
    <source>
        <dbReference type="EMBL" id="MBW8191734.1"/>
    </source>
</evidence>
<evidence type="ECO:0000256" key="8">
    <source>
        <dbReference type="SAM" id="Phobius"/>
    </source>
</evidence>
<comment type="caution">
    <text evidence="10">The sequence shown here is derived from an EMBL/GenBank/DDBJ whole genome shotgun (WGS) entry which is preliminary data.</text>
</comment>
<comment type="subcellular location">
    <subcellularLocation>
        <location evidence="1">Membrane</location>
    </subcellularLocation>
</comment>
<dbReference type="PROSITE" id="PS50887">
    <property type="entry name" value="GGDEF"/>
    <property type="match status" value="1"/>
</dbReference>
<dbReference type="GO" id="GO:0052621">
    <property type="term" value="F:diguanylate cyclase activity"/>
    <property type="evidence" value="ECO:0007669"/>
    <property type="project" value="UniProtKB-EC"/>
</dbReference>
<dbReference type="InterPro" id="IPR048760">
    <property type="entry name" value="VP0354-like_sensor_dom"/>
</dbReference>
<dbReference type="SUPFAM" id="SSF103190">
    <property type="entry name" value="Sensory domain-like"/>
    <property type="match status" value="2"/>
</dbReference>
<evidence type="ECO:0000313" key="11">
    <source>
        <dbReference type="Proteomes" id="UP001166251"/>
    </source>
</evidence>
<keyword evidence="7" id="KW-0902">Two-component regulatory system</keyword>
<accession>A0ABS7EHB7</accession>
<dbReference type="Pfam" id="PF21623">
    <property type="entry name" value="HK_sensor_dom_bact"/>
    <property type="match status" value="1"/>
</dbReference>
<keyword evidence="8" id="KW-0472">Membrane</keyword>
<dbReference type="Gene3D" id="3.30.70.270">
    <property type="match status" value="1"/>
</dbReference>
<dbReference type="InterPro" id="IPR001610">
    <property type="entry name" value="PAC"/>
</dbReference>
<proteinExistence type="predicted"/>
<dbReference type="InterPro" id="IPR000160">
    <property type="entry name" value="GGDEF_dom"/>
</dbReference>
<feature type="transmembrane region" description="Helical" evidence="8">
    <location>
        <begin position="341"/>
        <end position="362"/>
    </location>
</feature>
<feature type="domain" description="GGDEF" evidence="9">
    <location>
        <begin position="526"/>
        <end position="653"/>
    </location>
</feature>
<dbReference type="Pfam" id="PF13426">
    <property type="entry name" value="PAS_9"/>
    <property type="match status" value="1"/>
</dbReference>
<dbReference type="EC" id="2.7.7.65" evidence="10"/>
<name>A0ABS7EHB7_9GAMM</name>
<evidence type="ECO:0000256" key="2">
    <source>
        <dbReference type="ARBA" id="ARBA00022553"/>
    </source>
</evidence>
<dbReference type="SMART" id="SM00086">
    <property type="entry name" value="PAC"/>
    <property type="match status" value="1"/>
</dbReference>
<evidence type="ECO:0000256" key="1">
    <source>
        <dbReference type="ARBA" id="ARBA00004370"/>
    </source>
</evidence>
<dbReference type="SMART" id="SM00267">
    <property type="entry name" value="GGDEF"/>
    <property type="match status" value="1"/>
</dbReference>
<dbReference type="PANTHER" id="PTHR46663:SF4">
    <property type="entry name" value="DIGUANYLATE CYCLASE DGCT-RELATED"/>
    <property type="match status" value="1"/>
</dbReference>
<dbReference type="InterPro" id="IPR043128">
    <property type="entry name" value="Rev_trsase/Diguanyl_cyclase"/>
</dbReference>
<sequence length="665" mass="75368">MSSFRKHTTEAMLPRCNELTPKLWPIAMGIFGTLILLLAGFTLHQRTQIIEQHRLDTSQSAIVAQQLLSRILQDKINHIEQTTRLLATNQSLTAYASDGTQEARKDVEAKWKKQAELWQTFVQIRYIDVSGQEQIRVNFSPSTEQASATDQLQFKGHRPYIRHAATLTNNEVGLTLFDLEREHNEFVKPYLIAARMVTPVLNEQGNRTGYLVVNLNIADFLSNFRLHQSITKLNLDILSTQGHYIYEESPDISYGHVIAERAHLSVAQFAPDLWQSMEADNHNGIYIGDNTNGAYSVLTIQPDNNTKFASDHQFILLTQFSNDDVIASLKGPLTAITKHSLAILLVMIVLSLLLAVALRKVLSKQNAKRLMLHSTNGMAAAVMTDQNRTIIATNRKFSQLMGYRAKESLGKTPQLFRSGFHSSEYIREIWQQLNTTGQWQGEIVYRTKSGELITTWQEVSAIYWSKRSKSPDYYIASFIDISKQKKLEQQLRKQSITDPLTGAFNRRRFDDELSRLINDSTRYPSSHFSLVLLDIDHFKRVNDEQGHDVGDEVLIEFVQLVAGMLRNTDFLGRIGGEEFAVLLPFTDAADAYLVMERIRQRVASSIKSSPVTCSIGVVQYEQQVTVKAMYRAADTALYRAKATGRNRTEIYQHHPEAAGLTNRAG</sequence>
<dbReference type="InterPro" id="IPR029151">
    <property type="entry name" value="Sensor-like_sf"/>
</dbReference>
<keyword evidence="4" id="KW-0547">Nucleotide-binding</keyword>
<keyword evidence="2" id="KW-0597">Phosphoprotein</keyword>
<evidence type="ECO:0000256" key="6">
    <source>
        <dbReference type="ARBA" id="ARBA00022840"/>
    </source>
</evidence>
<evidence type="ECO:0000256" key="4">
    <source>
        <dbReference type="ARBA" id="ARBA00022741"/>
    </source>
</evidence>
<dbReference type="EMBL" id="JAHZSS010000014">
    <property type="protein sequence ID" value="MBW8191734.1"/>
    <property type="molecule type" value="Genomic_DNA"/>
</dbReference>
<dbReference type="CDD" id="cd00130">
    <property type="entry name" value="PAS"/>
    <property type="match status" value="1"/>
</dbReference>
<protein>
    <submittedName>
        <fullName evidence="10">Diguanylate cyclase</fullName>
        <ecNumber evidence="10">2.7.7.65</ecNumber>
    </submittedName>
</protein>
<dbReference type="NCBIfam" id="TIGR00229">
    <property type="entry name" value="sensory_box"/>
    <property type="match status" value="1"/>
</dbReference>
<reference evidence="10" key="1">
    <citation type="submission" date="2021-07" db="EMBL/GenBank/DDBJ databases">
        <title>Neiella marina sp. nov., isolated from the intestinal content of sea cucumber Apostichopus japonicus.</title>
        <authorList>
            <person name="Bai X."/>
        </authorList>
    </citation>
    <scope>NUCLEOTIDE SEQUENCE</scope>
    <source>
        <strain evidence="10">126</strain>
    </source>
</reference>
<dbReference type="CDD" id="cd01949">
    <property type="entry name" value="GGDEF"/>
    <property type="match status" value="1"/>
</dbReference>
<keyword evidence="10" id="KW-0548">Nucleotidyltransferase</keyword>
<evidence type="ECO:0000259" key="9">
    <source>
        <dbReference type="PROSITE" id="PS50887"/>
    </source>
</evidence>
<keyword evidence="5" id="KW-0418">Kinase</keyword>
<dbReference type="Gene3D" id="3.30.450.20">
    <property type="entry name" value="PAS domain"/>
    <property type="match status" value="3"/>
</dbReference>
<gene>
    <name evidence="10" type="ORF">K0504_11875</name>
</gene>
<evidence type="ECO:0000256" key="3">
    <source>
        <dbReference type="ARBA" id="ARBA00022679"/>
    </source>
</evidence>
<dbReference type="SUPFAM" id="SSF55073">
    <property type="entry name" value="Nucleotide cyclase"/>
    <property type="match status" value="1"/>
</dbReference>
<keyword evidence="6" id="KW-0067">ATP-binding</keyword>
<dbReference type="SUPFAM" id="SSF55785">
    <property type="entry name" value="PYP-like sensor domain (PAS domain)"/>
    <property type="match status" value="1"/>
</dbReference>
<organism evidence="10 11">
    <name type="scientific">Neiella holothuriorum</name>
    <dbReference type="NCBI Taxonomy" id="2870530"/>
    <lineage>
        <taxon>Bacteria</taxon>
        <taxon>Pseudomonadati</taxon>
        <taxon>Pseudomonadota</taxon>
        <taxon>Gammaproteobacteria</taxon>
        <taxon>Alteromonadales</taxon>
        <taxon>Echinimonadaceae</taxon>
        <taxon>Neiella</taxon>
    </lineage>
</organism>
<dbReference type="RefSeq" id="WP_220104411.1">
    <property type="nucleotide sequence ID" value="NZ_JAHZSS010000014.1"/>
</dbReference>
<dbReference type="InterPro" id="IPR035965">
    <property type="entry name" value="PAS-like_dom_sf"/>
</dbReference>
<keyword evidence="11" id="KW-1185">Reference proteome</keyword>
<dbReference type="InterPro" id="IPR052163">
    <property type="entry name" value="DGC-Regulatory_Protein"/>
</dbReference>
<dbReference type="InterPro" id="IPR029787">
    <property type="entry name" value="Nucleotide_cyclase"/>
</dbReference>